<dbReference type="AlphaFoldDB" id="A0ABD5YS72"/>
<evidence type="ECO:0000256" key="1">
    <source>
        <dbReference type="ARBA" id="ARBA00022714"/>
    </source>
</evidence>
<dbReference type="EMBL" id="JBHTAX010000001">
    <property type="protein sequence ID" value="MFC7190976.1"/>
    <property type="molecule type" value="Genomic_DNA"/>
</dbReference>
<keyword evidence="8" id="KW-1185">Reference proteome</keyword>
<dbReference type="InterPro" id="IPR014349">
    <property type="entry name" value="Rieske_Fe-S_prot"/>
</dbReference>
<sequence>MADSDKYPIESGRRRFVKGVVGAASLATVGTATGVGLTSVTSSAGEGGGVTRYKALENIAGPAPRGMPQIPIEIDGSGTIKGIWPEPKEVQRGSQTITVAETDIGGVTYSTEWFQYCGVQTYAGIAPDADQENSFLSGSNTPYSWQQEQLSSGDPLKVEHFQDYKEWGNDIGKSGLGKPAMGTWRSKDTKSTIPIQVIRSTKVEEMAKNDPWLKASTAQGFIAWLDKCTHFCCVPAYKAFPGSAKFNAEDKIYCQCHQSVYDPYQIVDTTFVSLPRPSGDSGSESGSESE</sequence>
<protein>
    <submittedName>
        <fullName evidence="7">Ubiquinol-cytochrome c reductase iron-sulfur subunit</fullName>
    </submittedName>
</protein>
<evidence type="ECO:0000313" key="8">
    <source>
        <dbReference type="Proteomes" id="UP001596417"/>
    </source>
</evidence>
<reference evidence="7 8" key="1">
    <citation type="journal article" date="2019" name="Int. J. Syst. Evol. Microbiol.">
        <title>The Global Catalogue of Microorganisms (GCM) 10K type strain sequencing project: providing services to taxonomists for standard genome sequencing and annotation.</title>
        <authorList>
            <consortium name="The Broad Institute Genomics Platform"/>
            <consortium name="The Broad Institute Genome Sequencing Center for Infectious Disease"/>
            <person name="Wu L."/>
            <person name="Ma J."/>
        </authorList>
    </citation>
    <scope>NUCLEOTIDE SEQUENCE [LARGE SCALE GENOMIC DNA]</scope>
    <source>
        <strain evidence="7 8">RDMS1</strain>
    </source>
</reference>
<evidence type="ECO:0000256" key="5">
    <source>
        <dbReference type="ARBA" id="ARBA00023157"/>
    </source>
</evidence>
<dbReference type="GO" id="GO:0051537">
    <property type="term" value="F:2 iron, 2 sulfur cluster binding"/>
    <property type="evidence" value="ECO:0007669"/>
    <property type="project" value="UniProtKB-KW"/>
</dbReference>
<dbReference type="InterPro" id="IPR036922">
    <property type="entry name" value="Rieske_2Fe-2S_sf"/>
</dbReference>
<comment type="caution">
    <text evidence="7">The sequence shown here is derived from an EMBL/GenBank/DDBJ whole genome shotgun (WGS) entry which is preliminary data.</text>
</comment>
<evidence type="ECO:0000313" key="7">
    <source>
        <dbReference type="EMBL" id="MFC7190976.1"/>
    </source>
</evidence>
<name>A0ABD5YS72_9EURY</name>
<evidence type="ECO:0000256" key="3">
    <source>
        <dbReference type="ARBA" id="ARBA00023004"/>
    </source>
</evidence>
<keyword evidence="5" id="KW-1015">Disulfide bond</keyword>
<dbReference type="RefSeq" id="WP_248908520.1">
    <property type="nucleotide sequence ID" value="NZ_CP109979.1"/>
</dbReference>
<feature type="domain" description="Rieske" evidence="6">
    <location>
        <begin position="195"/>
        <end position="263"/>
    </location>
</feature>
<gene>
    <name evidence="7" type="ORF">ACFQL7_14855</name>
</gene>
<dbReference type="SUPFAM" id="SSF50022">
    <property type="entry name" value="ISP domain"/>
    <property type="match status" value="1"/>
</dbReference>
<keyword evidence="1" id="KW-0001">2Fe-2S</keyword>
<dbReference type="InterPro" id="IPR006311">
    <property type="entry name" value="TAT_signal"/>
</dbReference>
<dbReference type="Gene3D" id="2.102.10.10">
    <property type="entry name" value="Rieske [2Fe-2S] iron-sulphur domain"/>
    <property type="match status" value="1"/>
</dbReference>
<dbReference type="Proteomes" id="UP001596417">
    <property type="component" value="Unassembled WGS sequence"/>
</dbReference>
<dbReference type="GeneID" id="76200650"/>
<keyword evidence="3" id="KW-0408">Iron</keyword>
<evidence type="ECO:0000259" key="6">
    <source>
        <dbReference type="PROSITE" id="PS51296"/>
    </source>
</evidence>
<keyword evidence="4" id="KW-0411">Iron-sulfur</keyword>
<dbReference type="PROSITE" id="PS51296">
    <property type="entry name" value="RIESKE"/>
    <property type="match status" value="1"/>
</dbReference>
<proteinExistence type="predicted"/>
<dbReference type="InterPro" id="IPR017941">
    <property type="entry name" value="Rieske_2Fe-2S"/>
</dbReference>
<evidence type="ECO:0000256" key="2">
    <source>
        <dbReference type="ARBA" id="ARBA00022723"/>
    </source>
</evidence>
<keyword evidence="2" id="KW-0479">Metal-binding</keyword>
<dbReference type="GO" id="GO:0046872">
    <property type="term" value="F:metal ion binding"/>
    <property type="evidence" value="ECO:0007669"/>
    <property type="project" value="UniProtKB-KW"/>
</dbReference>
<accession>A0ABD5YS72</accession>
<dbReference type="PROSITE" id="PS51318">
    <property type="entry name" value="TAT"/>
    <property type="match status" value="1"/>
</dbReference>
<organism evidence="7 8">
    <name type="scientific">Halocatena marina</name>
    <dbReference type="NCBI Taxonomy" id="2934937"/>
    <lineage>
        <taxon>Archaea</taxon>
        <taxon>Methanobacteriati</taxon>
        <taxon>Methanobacteriota</taxon>
        <taxon>Stenosarchaea group</taxon>
        <taxon>Halobacteria</taxon>
        <taxon>Halobacteriales</taxon>
        <taxon>Natronomonadaceae</taxon>
        <taxon>Halocatena</taxon>
    </lineage>
</organism>
<evidence type="ECO:0000256" key="4">
    <source>
        <dbReference type="ARBA" id="ARBA00023014"/>
    </source>
</evidence>
<dbReference type="PANTHER" id="PTHR10134">
    <property type="entry name" value="CYTOCHROME B-C1 COMPLEX SUBUNIT RIESKE, MITOCHONDRIAL"/>
    <property type="match status" value="1"/>
</dbReference>